<feature type="transmembrane region" description="Helical" evidence="8">
    <location>
        <begin position="273"/>
        <end position="293"/>
    </location>
</feature>
<proteinExistence type="predicted"/>
<keyword evidence="7 8" id="KW-0472">Membrane</keyword>
<dbReference type="EMBL" id="MEXH01000026">
    <property type="protein sequence ID" value="OGC91949.1"/>
    <property type="molecule type" value="Genomic_DNA"/>
</dbReference>
<dbReference type="GO" id="GO:0009103">
    <property type="term" value="P:lipopolysaccharide biosynthetic process"/>
    <property type="evidence" value="ECO:0007669"/>
    <property type="project" value="UniProtKB-ARBA"/>
</dbReference>
<sequence length="454" mass="52823">MAKEKLFLIFVLVFGLGLRLINLNQSFWLDETSQAHLSSLSLFQIWSGRGGDFHPPLFYFLAHFWMQFSRSETWLRLLPVSFGAANIYVVYIFARKHFSQGLLTSFLFAIAPFHIYYSQEFRSYSLLCLLGTLAMYFLLSKKFSSLALTNLLLLYTHYSSVFLLLSQVVYLVIYERKSLSKYTIQNLLFILLYLPWLPQFLSQLKAGTSIDVYLPGWRDVLSISPLKALPVLIFKLVAGRITILSRPLYGIYIAFVFGVVFAALYLAKSLHKRFLFVWIFVPVFTMMAVSLFLPQTQPFRLIYVLPALVFLFSSAISRYPKMFLTFFFYIFIFGSLLYFTRPRLQREQWRQAITFLQSQNLPVLVKFADKFAPFYWYSPSLAITPVISSYPAKPDQVANILSQITSPQVLLLQYLTDLTDPDRQVDINLQDLGYQNTRTYNFEGVGFIEKYQRP</sequence>
<evidence type="ECO:0000256" key="1">
    <source>
        <dbReference type="ARBA" id="ARBA00004651"/>
    </source>
</evidence>
<dbReference type="PANTHER" id="PTHR33908">
    <property type="entry name" value="MANNOSYLTRANSFERASE YKCB-RELATED"/>
    <property type="match status" value="1"/>
</dbReference>
<evidence type="ECO:0000256" key="5">
    <source>
        <dbReference type="ARBA" id="ARBA00022692"/>
    </source>
</evidence>
<comment type="subcellular location">
    <subcellularLocation>
        <location evidence="1">Cell membrane</location>
        <topology evidence="1">Multi-pass membrane protein</topology>
    </subcellularLocation>
</comment>
<keyword evidence="4" id="KW-0808">Transferase</keyword>
<dbReference type="GO" id="GO:0005886">
    <property type="term" value="C:plasma membrane"/>
    <property type="evidence" value="ECO:0007669"/>
    <property type="project" value="UniProtKB-SubCell"/>
</dbReference>
<evidence type="ECO:0000313" key="10">
    <source>
        <dbReference type="Proteomes" id="UP000178176"/>
    </source>
</evidence>
<feature type="transmembrane region" description="Helical" evidence="8">
    <location>
        <begin position="74"/>
        <end position="94"/>
    </location>
</feature>
<feature type="transmembrane region" description="Helical" evidence="8">
    <location>
        <begin position="249"/>
        <end position="267"/>
    </location>
</feature>
<keyword evidence="2" id="KW-1003">Cell membrane</keyword>
<dbReference type="PANTHER" id="PTHR33908:SF11">
    <property type="entry name" value="MEMBRANE PROTEIN"/>
    <property type="match status" value="1"/>
</dbReference>
<evidence type="ECO:0000256" key="7">
    <source>
        <dbReference type="ARBA" id="ARBA00023136"/>
    </source>
</evidence>
<feature type="transmembrane region" description="Helical" evidence="8">
    <location>
        <begin position="300"/>
        <end position="316"/>
    </location>
</feature>
<keyword evidence="3" id="KW-0328">Glycosyltransferase</keyword>
<dbReference type="Proteomes" id="UP000178176">
    <property type="component" value="Unassembled WGS sequence"/>
</dbReference>
<accession>A0A1F4YDA5</accession>
<name>A0A1F4YDA5_9BACT</name>
<organism evidence="9 10">
    <name type="scientific">Candidatus Amesbacteria bacterium RIFCSPHIGHO2_01_FULL_48_32b</name>
    <dbReference type="NCBI Taxonomy" id="1797253"/>
    <lineage>
        <taxon>Bacteria</taxon>
        <taxon>Candidatus Amesiibacteriota</taxon>
    </lineage>
</organism>
<evidence type="ECO:0000313" key="9">
    <source>
        <dbReference type="EMBL" id="OGC91949.1"/>
    </source>
</evidence>
<evidence type="ECO:0000256" key="6">
    <source>
        <dbReference type="ARBA" id="ARBA00022989"/>
    </source>
</evidence>
<feature type="transmembrane region" description="Helical" evidence="8">
    <location>
        <begin position="322"/>
        <end position="340"/>
    </location>
</feature>
<evidence type="ECO:0000256" key="2">
    <source>
        <dbReference type="ARBA" id="ARBA00022475"/>
    </source>
</evidence>
<keyword evidence="5 8" id="KW-0812">Transmembrane</keyword>
<evidence type="ECO:0000256" key="8">
    <source>
        <dbReference type="SAM" id="Phobius"/>
    </source>
</evidence>
<feature type="transmembrane region" description="Helical" evidence="8">
    <location>
        <begin position="123"/>
        <end position="139"/>
    </location>
</feature>
<comment type="caution">
    <text evidence="9">The sequence shown here is derived from an EMBL/GenBank/DDBJ whole genome shotgun (WGS) entry which is preliminary data.</text>
</comment>
<feature type="transmembrane region" description="Helical" evidence="8">
    <location>
        <begin position="101"/>
        <end position="117"/>
    </location>
</feature>
<protein>
    <submittedName>
        <fullName evidence="9">Uncharacterized protein</fullName>
    </submittedName>
</protein>
<evidence type="ECO:0000256" key="3">
    <source>
        <dbReference type="ARBA" id="ARBA00022676"/>
    </source>
</evidence>
<keyword evidence="6 8" id="KW-1133">Transmembrane helix</keyword>
<dbReference type="AlphaFoldDB" id="A0A1F4YDA5"/>
<dbReference type="InterPro" id="IPR050297">
    <property type="entry name" value="LipidA_mod_glycosyltrf_83"/>
</dbReference>
<dbReference type="GO" id="GO:0016763">
    <property type="term" value="F:pentosyltransferase activity"/>
    <property type="evidence" value="ECO:0007669"/>
    <property type="project" value="TreeGrafter"/>
</dbReference>
<evidence type="ECO:0000256" key="4">
    <source>
        <dbReference type="ARBA" id="ARBA00022679"/>
    </source>
</evidence>
<gene>
    <name evidence="9" type="ORF">A2876_03330</name>
</gene>
<reference evidence="9 10" key="1">
    <citation type="journal article" date="2016" name="Nat. Commun.">
        <title>Thousands of microbial genomes shed light on interconnected biogeochemical processes in an aquifer system.</title>
        <authorList>
            <person name="Anantharaman K."/>
            <person name="Brown C.T."/>
            <person name="Hug L.A."/>
            <person name="Sharon I."/>
            <person name="Castelle C.J."/>
            <person name="Probst A.J."/>
            <person name="Thomas B.C."/>
            <person name="Singh A."/>
            <person name="Wilkins M.J."/>
            <person name="Karaoz U."/>
            <person name="Brodie E.L."/>
            <person name="Williams K.H."/>
            <person name="Hubbard S.S."/>
            <person name="Banfield J.F."/>
        </authorList>
    </citation>
    <scope>NUCLEOTIDE SEQUENCE [LARGE SCALE GENOMIC DNA]</scope>
</reference>
<feature type="transmembrane region" description="Helical" evidence="8">
    <location>
        <begin position="151"/>
        <end position="173"/>
    </location>
</feature>